<gene>
    <name evidence="1" type="ORF">LSTR_LSTR006943</name>
</gene>
<dbReference type="EMBL" id="QKKF02018530">
    <property type="protein sequence ID" value="RZF40334.1"/>
    <property type="molecule type" value="Genomic_DNA"/>
</dbReference>
<name>A0A482X3I7_LAOST</name>
<reference evidence="1 2" key="1">
    <citation type="journal article" date="2017" name="Gigascience">
        <title>Genome sequence of the small brown planthopper, Laodelphax striatellus.</title>
        <authorList>
            <person name="Zhu J."/>
            <person name="Jiang F."/>
            <person name="Wang X."/>
            <person name="Yang P."/>
            <person name="Bao Y."/>
            <person name="Zhao W."/>
            <person name="Wang W."/>
            <person name="Lu H."/>
            <person name="Wang Q."/>
            <person name="Cui N."/>
            <person name="Li J."/>
            <person name="Chen X."/>
            <person name="Luo L."/>
            <person name="Yu J."/>
            <person name="Kang L."/>
            <person name="Cui F."/>
        </authorList>
    </citation>
    <scope>NUCLEOTIDE SEQUENCE [LARGE SCALE GENOMIC DNA]</scope>
    <source>
        <strain evidence="1">Lst14</strain>
    </source>
</reference>
<evidence type="ECO:0000313" key="1">
    <source>
        <dbReference type="EMBL" id="RZF40334.1"/>
    </source>
</evidence>
<evidence type="ECO:0000313" key="2">
    <source>
        <dbReference type="Proteomes" id="UP000291343"/>
    </source>
</evidence>
<protein>
    <submittedName>
        <fullName evidence="1">Uncharacterized protein</fullName>
    </submittedName>
</protein>
<organism evidence="1 2">
    <name type="scientific">Laodelphax striatellus</name>
    <name type="common">Small brown planthopper</name>
    <name type="synonym">Delphax striatella</name>
    <dbReference type="NCBI Taxonomy" id="195883"/>
    <lineage>
        <taxon>Eukaryota</taxon>
        <taxon>Metazoa</taxon>
        <taxon>Ecdysozoa</taxon>
        <taxon>Arthropoda</taxon>
        <taxon>Hexapoda</taxon>
        <taxon>Insecta</taxon>
        <taxon>Pterygota</taxon>
        <taxon>Neoptera</taxon>
        <taxon>Paraneoptera</taxon>
        <taxon>Hemiptera</taxon>
        <taxon>Auchenorrhyncha</taxon>
        <taxon>Fulgoroidea</taxon>
        <taxon>Delphacidae</taxon>
        <taxon>Criomorphinae</taxon>
        <taxon>Laodelphax</taxon>
    </lineage>
</organism>
<dbReference type="InParanoid" id="A0A482X3I7"/>
<sequence length="118" mass="13374">MCGLVVRECRLYGLCEGKRDTCSRIVESLVKRAVFLCAGIPPDSSSILLRLRLIRLTVLLPSQRQVHQQRLNLVQILQYVLLPVTGKESEEIYVGNSMFYCWMTVFDNATGEHSATLN</sequence>
<dbReference type="AlphaFoldDB" id="A0A482X3I7"/>
<accession>A0A482X3I7</accession>
<dbReference type="Proteomes" id="UP000291343">
    <property type="component" value="Unassembled WGS sequence"/>
</dbReference>
<keyword evidence="2" id="KW-1185">Reference proteome</keyword>
<comment type="caution">
    <text evidence="1">The sequence shown here is derived from an EMBL/GenBank/DDBJ whole genome shotgun (WGS) entry which is preliminary data.</text>
</comment>
<proteinExistence type="predicted"/>